<feature type="transmembrane region" description="Helical" evidence="1">
    <location>
        <begin position="50"/>
        <end position="69"/>
    </location>
</feature>
<keyword evidence="4" id="KW-1185">Reference proteome</keyword>
<organism evidence="3 4">
    <name type="scientific">Rubellimicrobium roseum</name>
    <dbReference type="NCBI Taxonomy" id="687525"/>
    <lineage>
        <taxon>Bacteria</taxon>
        <taxon>Pseudomonadati</taxon>
        <taxon>Pseudomonadota</taxon>
        <taxon>Alphaproteobacteria</taxon>
        <taxon>Rhodobacterales</taxon>
        <taxon>Roseobacteraceae</taxon>
        <taxon>Rubellimicrobium</taxon>
    </lineage>
</organism>
<feature type="chain" id="PRO_5022985905" description="Ferrochelatase" evidence="2">
    <location>
        <begin position="24"/>
        <end position="83"/>
    </location>
</feature>
<evidence type="ECO:0000313" key="3">
    <source>
        <dbReference type="EMBL" id="TNC71796.1"/>
    </source>
</evidence>
<keyword evidence="2" id="KW-0732">Signal</keyword>
<keyword evidence="1" id="KW-1133">Transmembrane helix</keyword>
<protein>
    <recommendedName>
        <fullName evidence="5">Ferrochelatase</fullName>
    </recommendedName>
</protein>
<evidence type="ECO:0000313" key="4">
    <source>
        <dbReference type="Proteomes" id="UP000305709"/>
    </source>
</evidence>
<evidence type="ECO:0008006" key="5">
    <source>
        <dbReference type="Google" id="ProtNLM"/>
    </source>
</evidence>
<comment type="caution">
    <text evidence="3">The sequence shown here is derived from an EMBL/GenBank/DDBJ whole genome shotgun (WGS) entry which is preliminary data.</text>
</comment>
<dbReference type="AlphaFoldDB" id="A0A5C4NFC3"/>
<dbReference type="EMBL" id="VDFV01000011">
    <property type="protein sequence ID" value="TNC71796.1"/>
    <property type="molecule type" value="Genomic_DNA"/>
</dbReference>
<evidence type="ECO:0000256" key="1">
    <source>
        <dbReference type="SAM" id="Phobius"/>
    </source>
</evidence>
<accession>A0A5C4NFC3</accession>
<evidence type="ECO:0000256" key="2">
    <source>
        <dbReference type="SAM" id="SignalP"/>
    </source>
</evidence>
<feature type="signal peptide" evidence="2">
    <location>
        <begin position="1"/>
        <end position="23"/>
    </location>
</feature>
<gene>
    <name evidence="3" type="ORF">FHG71_10250</name>
</gene>
<proteinExistence type="predicted"/>
<reference evidence="3 4" key="1">
    <citation type="submission" date="2019-06" db="EMBL/GenBank/DDBJ databases">
        <authorList>
            <person name="Jiang L."/>
        </authorList>
    </citation>
    <scope>NUCLEOTIDE SEQUENCE [LARGE SCALE GENOMIC DNA]</scope>
    <source>
        <strain evidence="3 4">YIM 48858</strain>
    </source>
</reference>
<dbReference type="Proteomes" id="UP000305709">
    <property type="component" value="Unassembled WGS sequence"/>
</dbReference>
<sequence length="83" mass="8117">MKNLKVLALSAAVAATVAGQAVAGGFAPVVAEPTPVAPEVIVEPEAPRSTFGLLLPLALLGGLVAIAVASDDDEGDSSPVSPE</sequence>
<name>A0A5C4NFC3_9RHOB</name>
<keyword evidence="1" id="KW-0812">Transmembrane</keyword>
<keyword evidence="1" id="KW-0472">Membrane</keyword>
<dbReference type="RefSeq" id="WP_139081554.1">
    <property type="nucleotide sequence ID" value="NZ_VDFV01000011.1"/>
</dbReference>